<comment type="caution">
    <text evidence="2">The sequence shown here is derived from an EMBL/GenBank/DDBJ whole genome shotgun (WGS) entry which is preliminary data.</text>
</comment>
<organism evidence="2 3">
    <name type="scientific">Methylorubrum suomiense</name>
    <dbReference type="NCBI Taxonomy" id="144191"/>
    <lineage>
        <taxon>Bacteria</taxon>
        <taxon>Pseudomonadati</taxon>
        <taxon>Pseudomonadota</taxon>
        <taxon>Alphaproteobacteria</taxon>
        <taxon>Hyphomicrobiales</taxon>
        <taxon>Methylobacteriaceae</taxon>
        <taxon>Methylorubrum</taxon>
    </lineage>
</organism>
<feature type="domain" description="Putative tail fiber protein gp53-like C-terminal" evidence="1">
    <location>
        <begin position="39"/>
        <end position="104"/>
    </location>
</feature>
<name>A0ABQ4V0V7_9HYPH</name>
<dbReference type="Proteomes" id="UP001055093">
    <property type="component" value="Unassembled WGS sequence"/>
</dbReference>
<dbReference type="RefSeq" id="WP_238308391.1">
    <property type="nucleotide sequence ID" value="NZ_BPRE01000013.1"/>
</dbReference>
<sequence length="130" mass="13339">MASRKPLVLGADGLPQQLQGVDTLPATVTTNANGTAYTFPDGAIEQFGRVTLVNGAATWTFPLPFPNACLHVDPVPVVSGLAATTTINAWLASDPTKTTAVINGRSLTTVLGVLNLGAGSFDVKLHAIGN</sequence>
<gene>
    <name evidence="2" type="ORF">BGCPKDLD_3877</name>
</gene>
<proteinExistence type="predicted"/>
<dbReference type="EMBL" id="BPRE01000013">
    <property type="protein sequence ID" value="GJE77274.1"/>
    <property type="molecule type" value="Genomic_DNA"/>
</dbReference>
<keyword evidence="3" id="KW-1185">Reference proteome</keyword>
<protein>
    <recommendedName>
        <fullName evidence="1">Putative tail fiber protein gp53-like C-terminal domain-containing protein</fullName>
    </recommendedName>
</protein>
<reference evidence="2" key="1">
    <citation type="journal article" date="2021" name="Front. Microbiol.">
        <title>Comprehensive Comparative Genomics and Phenotyping of Methylobacterium Species.</title>
        <authorList>
            <person name="Alessa O."/>
            <person name="Ogura Y."/>
            <person name="Fujitani Y."/>
            <person name="Takami H."/>
            <person name="Hayashi T."/>
            <person name="Sahin N."/>
            <person name="Tani A."/>
        </authorList>
    </citation>
    <scope>NUCLEOTIDE SEQUENCE</scope>
    <source>
        <strain evidence="2">DSM 14458</strain>
    </source>
</reference>
<evidence type="ECO:0000259" key="1">
    <source>
        <dbReference type="Pfam" id="PF21882"/>
    </source>
</evidence>
<dbReference type="Pfam" id="PF21882">
    <property type="entry name" value="Gp53-like_C"/>
    <property type="match status" value="1"/>
</dbReference>
<dbReference type="Gene3D" id="2.60.40.3940">
    <property type="match status" value="1"/>
</dbReference>
<evidence type="ECO:0000313" key="2">
    <source>
        <dbReference type="EMBL" id="GJE77274.1"/>
    </source>
</evidence>
<dbReference type="InterPro" id="IPR054075">
    <property type="entry name" value="Gp53-like_C"/>
</dbReference>
<evidence type="ECO:0000313" key="3">
    <source>
        <dbReference type="Proteomes" id="UP001055093"/>
    </source>
</evidence>
<accession>A0ABQ4V0V7</accession>
<reference evidence="2" key="2">
    <citation type="submission" date="2021-08" db="EMBL/GenBank/DDBJ databases">
        <authorList>
            <person name="Tani A."/>
            <person name="Ola A."/>
            <person name="Ogura Y."/>
            <person name="Katsura K."/>
            <person name="Hayashi T."/>
        </authorList>
    </citation>
    <scope>NUCLEOTIDE SEQUENCE</scope>
    <source>
        <strain evidence="2">DSM 14458</strain>
    </source>
</reference>